<evidence type="ECO:0000313" key="1">
    <source>
        <dbReference type="EMBL" id="AXN02634.1"/>
    </source>
</evidence>
<dbReference type="EMBL" id="CP028359">
    <property type="protein sequence ID" value="AXN02634.1"/>
    <property type="molecule type" value="Genomic_DNA"/>
</dbReference>
<proteinExistence type="predicted"/>
<accession>A0A346E0X9</accession>
<reference evidence="1 2" key="1">
    <citation type="submission" date="2018-03" db="EMBL/GenBank/DDBJ databases">
        <title>A parallel universe: an anciently diverged bacterial symbiosis in a Hawaiian planthopper (Hemiptera: Cixiidae) reveals rearranged nutritional responsibilities.</title>
        <authorList>
            <person name="Bennett G."/>
            <person name="Mao M."/>
        </authorList>
    </citation>
    <scope>NUCLEOTIDE SEQUENCE [LARGE SCALE GENOMIC DNA]</scope>
    <source>
        <strain evidence="1 2">OLIH</strain>
    </source>
</reference>
<dbReference type="Proteomes" id="UP000257017">
    <property type="component" value="Chromosome"/>
</dbReference>
<name>A0A346E0X9_9FLAO</name>
<organism evidence="1 2">
    <name type="scientific">Candidatus Karelsulcia muelleri</name>
    <dbReference type="NCBI Taxonomy" id="336810"/>
    <lineage>
        <taxon>Bacteria</taxon>
        <taxon>Pseudomonadati</taxon>
        <taxon>Bacteroidota</taxon>
        <taxon>Flavobacteriia</taxon>
        <taxon>Flavobacteriales</taxon>
        <taxon>Candidatus Karelsulcia</taxon>
    </lineage>
</organism>
<evidence type="ECO:0000313" key="2">
    <source>
        <dbReference type="Proteomes" id="UP000257017"/>
    </source>
</evidence>
<dbReference type="AlphaFoldDB" id="A0A346E0X9"/>
<sequence>MYITNILEMTKSTNIYFNNMVEVKPINFILNKIFHICLDKVMSYNNEEKFNNIAKLVFLITEADKKNKIYFLKKADIVKELIAKIYYLCQVDKELDK</sequence>
<protein>
    <submittedName>
        <fullName evidence="1">Uncharacterized protein</fullName>
    </submittedName>
</protein>
<gene>
    <name evidence="1" type="ORF">C9I73_096</name>
</gene>